<dbReference type="SMART" id="SM00256">
    <property type="entry name" value="FBOX"/>
    <property type="match status" value="1"/>
</dbReference>
<keyword evidence="3" id="KW-1185">Reference proteome</keyword>
<proteinExistence type="predicted"/>
<evidence type="ECO:0000313" key="2">
    <source>
        <dbReference type="EMBL" id="CAK9222675.1"/>
    </source>
</evidence>
<dbReference type="EMBL" id="OZ019896">
    <property type="protein sequence ID" value="CAK9222675.1"/>
    <property type="molecule type" value="Genomic_DNA"/>
</dbReference>
<accession>A0ABP0UIH7</accession>
<dbReference type="Proteomes" id="UP001497512">
    <property type="component" value="Chromosome 4"/>
</dbReference>
<reference evidence="2" key="1">
    <citation type="submission" date="2024-02" db="EMBL/GenBank/DDBJ databases">
        <authorList>
            <consortium name="ELIXIR-Norway"/>
            <consortium name="Elixir Norway"/>
        </authorList>
    </citation>
    <scope>NUCLEOTIDE SEQUENCE</scope>
</reference>
<dbReference type="PANTHER" id="PTHR31639:SF256">
    <property type="entry name" value="OS07G0242900 PROTEIN"/>
    <property type="match status" value="1"/>
</dbReference>
<dbReference type="PANTHER" id="PTHR31639">
    <property type="entry name" value="F-BOX PROTEIN-LIKE"/>
    <property type="match status" value="1"/>
</dbReference>
<sequence length="428" mass="48321">MEGFPVEVIGNILSHVVNAKDVVRASATCRKWRVALRHHLHTLRYNSLDCWPAYRNSRTEELEVLLTDTILQTSGLQDLHISNKAKFSSAAVIAWLLHTRESLRLLTYKVPTSKPYVNVLERCGRMRCLESLDLGNTDVRLTADPTAPRFPCLLSLTLSEVNVSALDLHLLLLACQKLKSFSLHSAVITSPDSELTLNLTSSSLKSFVLDDTSLDHMILETNILENLHLRYSTFTTFQLVSKGFRLQTLRINDVTINRQLLITSIATADLEVLEVSRSCSNVWGMIDCLLAHSSSKLRKLRLWGIPSASSSWDHLYPDIIASLFPCINDLGLSYEVMNLRVYPDESLTTSVFEKLAYLELGSDTLDDIFLSWMGAILGRCPNLRRLVVHDRTNEAKSHGYSALKGEFITNFVKIVRQYPQVDIKFDNL</sequence>
<dbReference type="InterPro" id="IPR036047">
    <property type="entry name" value="F-box-like_dom_sf"/>
</dbReference>
<dbReference type="SUPFAM" id="SSF81383">
    <property type="entry name" value="F-box domain"/>
    <property type="match status" value="1"/>
</dbReference>
<organism evidence="2 3">
    <name type="scientific">Sphagnum troendelagicum</name>
    <dbReference type="NCBI Taxonomy" id="128251"/>
    <lineage>
        <taxon>Eukaryota</taxon>
        <taxon>Viridiplantae</taxon>
        <taxon>Streptophyta</taxon>
        <taxon>Embryophyta</taxon>
        <taxon>Bryophyta</taxon>
        <taxon>Sphagnophytina</taxon>
        <taxon>Sphagnopsida</taxon>
        <taxon>Sphagnales</taxon>
        <taxon>Sphagnaceae</taxon>
        <taxon>Sphagnum</taxon>
    </lineage>
</organism>
<dbReference type="Pfam" id="PF24758">
    <property type="entry name" value="LRR_At5g56370"/>
    <property type="match status" value="1"/>
</dbReference>
<evidence type="ECO:0000259" key="1">
    <source>
        <dbReference type="SMART" id="SM00256"/>
    </source>
</evidence>
<evidence type="ECO:0000313" key="3">
    <source>
        <dbReference type="Proteomes" id="UP001497512"/>
    </source>
</evidence>
<gene>
    <name evidence="2" type="ORF">CSSPTR1EN2_LOCUS16294</name>
</gene>
<dbReference type="InterPro" id="IPR032675">
    <property type="entry name" value="LRR_dom_sf"/>
</dbReference>
<protein>
    <recommendedName>
        <fullName evidence="1">F-box domain-containing protein</fullName>
    </recommendedName>
</protein>
<name>A0ABP0UIH7_9BRYO</name>
<dbReference type="Pfam" id="PF12937">
    <property type="entry name" value="F-box-like"/>
    <property type="match status" value="1"/>
</dbReference>
<dbReference type="InterPro" id="IPR055411">
    <property type="entry name" value="LRR_FXL15/At3g58940/PEG3-like"/>
</dbReference>
<dbReference type="Gene3D" id="3.80.10.10">
    <property type="entry name" value="Ribonuclease Inhibitor"/>
    <property type="match status" value="1"/>
</dbReference>
<dbReference type="SUPFAM" id="SSF52047">
    <property type="entry name" value="RNI-like"/>
    <property type="match status" value="1"/>
</dbReference>
<dbReference type="InterPro" id="IPR001810">
    <property type="entry name" value="F-box_dom"/>
</dbReference>
<feature type="domain" description="F-box" evidence="1">
    <location>
        <begin position="4"/>
        <end position="45"/>
    </location>
</feature>